<sequence length="242" mass="27554">MVFPERELPQYIKENSTKYGNLNFGTTEKSELFHLVEGKIRHLLTGLALLSEAALLEENLTFEGEQVLLSLRERSLELRRLLRRLVKTGAEKELPPKATVEALVASCYWQIRPLASQCGVKFEAYIRGKAKKVLVPTGFLQEILLGLVEWAIKRSPVGGKVVLCCGSTSKTILFTLEYPLDPQGSCRLQDDGEESVFFLTRQWLKTLEGGRLWSEGSLRELNRLNLEVPLRWVKESFLYGRK</sequence>
<dbReference type="AlphaFoldDB" id="A0A3D8P5S7"/>
<evidence type="ECO:0000313" key="1">
    <source>
        <dbReference type="EMBL" id="RDV83662.1"/>
    </source>
</evidence>
<comment type="caution">
    <text evidence="1">The sequence shown here is derived from an EMBL/GenBank/DDBJ whole genome shotgun (WGS) entry which is preliminary data.</text>
</comment>
<proteinExistence type="predicted"/>
<name>A0A3D8P5S7_9THEO</name>
<protein>
    <recommendedName>
        <fullName evidence="3">Sensor histidine kinase</fullName>
    </recommendedName>
</protein>
<dbReference type="EMBL" id="QSLN01000004">
    <property type="protein sequence ID" value="RDV83662.1"/>
    <property type="molecule type" value="Genomic_DNA"/>
</dbReference>
<dbReference type="RefSeq" id="WP_115792420.1">
    <property type="nucleotide sequence ID" value="NZ_QSLN01000004.1"/>
</dbReference>
<gene>
    <name evidence="1" type="ORF">DXX99_05040</name>
</gene>
<keyword evidence="2" id="KW-1185">Reference proteome</keyword>
<organism evidence="1 2">
    <name type="scientific">Ammonifex thiophilus</name>
    <dbReference type="NCBI Taxonomy" id="444093"/>
    <lineage>
        <taxon>Bacteria</taxon>
        <taxon>Bacillati</taxon>
        <taxon>Bacillota</taxon>
        <taxon>Clostridia</taxon>
        <taxon>Thermoanaerobacterales</taxon>
        <taxon>Thermoanaerobacteraceae</taxon>
        <taxon>Ammonifex</taxon>
    </lineage>
</organism>
<evidence type="ECO:0000313" key="2">
    <source>
        <dbReference type="Proteomes" id="UP000256329"/>
    </source>
</evidence>
<reference evidence="1 2" key="1">
    <citation type="submission" date="2018-08" db="EMBL/GenBank/DDBJ databases">
        <title>Form III RuBisCO-mediated autotrophy in Thermodesulfobium bacteria.</title>
        <authorList>
            <person name="Toshchakov S.V."/>
            <person name="Kublanov I.V."/>
            <person name="Frolov E."/>
            <person name="Bonch-Osmolovskaya E.A."/>
            <person name="Tourova T.P."/>
            <person name="Chernych N.A."/>
            <person name="Lebedinsky A.V."/>
        </authorList>
    </citation>
    <scope>NUCLEOTIDE SEQUENCE [LARGE SCALE GENOMIC DNA]</scope>
    <source>
        <strain evidence="1 2">SR</strain>
    </source>
</reference>
<accession>A0A3D8P5S7</accession>
<evidence type="ECO:0008006" key="3">
    <source>
        <dbReference type="Google" id="ProtNLM"/>
    </source>
</evidence>
<dbReference type="OrthoDB" id="9829002at2"/>
<dbReference type="Proteomes" id="UP000256329">
    <property type="component" value="Unassembled WGS sequence"/>
</dbReference>